<sequence length="222" mass="24997">MGRRGKLNPELAKLKYANKKGWRGRGWEHWYGSVRNSKPLNECQLPGFRSVLSSLIHSDNWKMPSRLLYVFIFSLVISYGNCQVAEEDYDENADDDKPPRLAYDPAIYSSTARDFTGRCMKLAQYSGEKACDVFELCCSTDNVLSKLNGDKCQFADPTNGCSLDISGNKIQWSQCRAYNCTEEITTTTTTTQSPRYSNSSPVRVGMSILLLFAPLVTNLLQL</sequence>
<dbReference type="EMBL" id="CAJFDI010000005">
    <property type="protein sequence ID" value="CAD5231448.1"/>
    <property type="molecule type" value="Genomic_DNA"/>
</dbReference>
<comment type="caution">
    <text evidence="1">The sequence shown here is derived from an EMBL/GenBank/DDBJ whole genome shotgun (WGS) entry which is preliminary data.</text>
</comment>
<dbReference type="Proteomes" id="UP000659654">
    <property type="component" value="Unassembled WGS sequence"/>
</dbReference>
<dbReference type="Proteomes" id="UP000582659">
    <property type="component" value="Unassembled WGS sequence"/>
</dbReference>
<name>A0A7I8X5D0_BURXY</name>
<proteinExistence type="predicted"/>
<dbReference type="AlphaFoldDB" id="A0A7I8X5D0"/>
<accession>A0A7I8X5D0</accession>
<organism evidence="1 2">
    <name type="scientific">Bursaphelenchus xylophilus</name>
    <name type="common">Pinewood nematode worm</name>
    <name type="synonym">Aphelenchoides xylophilus</name>
    <dbReference type="NCBI Taxonomy" id="6326"/>
    <lineage>
        <taxon>Eukaryota</taxon>
        <taxon>Metazoa</taxon>
        <taxon>Ecdysozoa</taxon>
        <taxon>Nematoda</taxon>
        <taxon>Chromadorea</taxon>
        <taxon>Rhabditida</taxon>
        <taxon>Tylenchina</taxon>
        <taxon>Tylenchomorpha</taxon>
        <taxon>Aphelenchoidea</taxon>
        <taxon>Aphelenchoididae</taxon>
        <taxon>Bursaphelenchus</taxon>
    </lineage>
</organism>
<dbReference type="EMBL" id="CAJFCV020000005">
    <property type="protein sequence ID" value="CAG9122618.1"/>
    <property type="molecule type" value="Genomic_DNA"/>
</dbReference>
<dbReference type="OrthoDB" id="5839453at2759"/>
<reference evidence="1" key="1">
    <citation type="submission" date="2020-09" db="EMBL/GenBank/DDBJ databases">
        <authorList>
            <person name="Kikuchi T."/>
        </authorList>
    </citation>
    <scope>NUCLEOTIDE SEQUENCE</scope>
    <source>
        <strain evidence="1">Ka4C1</strain>
    </source>
</reference>
<evidence type="ECO:0000313" key="1">
    <source>
        <dbReference type="EMBL" id="CAD5231448.1"/>
    </source>
</evidence>
<gene>
    <name evidence="1" type="ORF">BXYJ_LOCUS11544</name>
</gene>
<keyword evidence="2" id="KW-1185">Reference proteome</keyword>
<evidence type="ECO:0000313" key="2">
    <source>
        <dbReference type="Proteomes" id="UP000659654"/>
    </source>
</evidence>
<protein>
    <submittedName>
        <fullName evidence="1">(pine wood nematode) hypothetical protein</fullName>
    </submittedName>
</protein>